<reference evidence="2 3" key="1">
    <citation type="submission" date="2023-10" db="EMBL/GenBank/DDBJ databases">
        <title>Comparative genomics analysis reveals potential genetic determinants of host preference in Cryptosporidium xiaoi.</title>
        <authorList>
            <person name="Xiao L."/>
            <person name="Li J."/>
        </authorList>
    </citation>
    <scope>NUCLEOTIDE SEQUENCE [LARGE SCALE GENOMIC DNA]</scope>
    <source>
        <strain evidence="2 3">52996</strain>
    </source>
</reference>
<keyword evidence="1" id="KW-0472">Membrane</keyword>
<dbReference type="AlphaFoldDB" id="A0AAV9XVN4"/>
<gene>
    <name evidence="2" type="ORF">RS030_2309</name>
</gene>
<dbReference type="Proteomes" id="UP001311799">
    <property type="component" value="Unassembled WGS sequence"/>
</dbReference>
<organism evidence="2 3">
    <name type="scientific">Cryptosporidium xiaoi</name>
    <dbReference type="NCBI Taxonomy" id="659607"/>
    <lineage>
        <taxon>Eukaryota</taxon>
        <taxon>Sar</taxon>
        <taxon>Alveolata</taxon>
        <taxon>Apicomplexa</taxon>
        <taxon>Conoidasida</taxon>
        <taxon>Coccidia</taxon>
        <taxon>Eucoccidiorida</taxon>
        <taxon>Eimeriorina</taxon>
        <taxon>Cryptosporidiidae</taxon>
        <taxon>Cryptosporidium</taxon>
    </lineage>
</organism>
<comment type="caution">
    <text evidence="2">The sequence shown here is derived from an EMBL/GenBank/DDBJ whole genome shotgun (WGS) entry which is preliminary data.</text>
</comment>
<evidence type="ECO:0000313" key="3">
    <source>
        <dbReference type="Proteomes" id="UP001311799"/>
    </source>
</evidence>
<name>A0AAV9XVN4_9CRYT</name>
<proteinExistence type="predicted"/>
<keyword evidence="3" id="KW-1185">Reference proteome</keyword>
<keyword evidence="1" id="KW-0812">Transmembrane</keyword>
<dbReference type="EMBL" id="JAWDEY010000022">
    <property type="protein sequence ID" value="KAK6588742.1"/>
    <property type="molecule type" value="Genomic_DNA"/>
</dbReference>
<sequence length="1189" mass="139834">MLISDVCSRLRRPGLLLPELCSLMNLLGDSLVKGINENEIDEVSVKLGWNQLVEILLQTINPTVRHMAFENVQYFLTSNNCFVFELKEVSEDICNGMMKLLYHWNTDVQLESLNIIFDEYKYSNEKLNGKVVKDNTLLSILLNRNIELAVRLLTLITHYNNCDQRFILRRLLSSLKAGVIGVNKKEIVSEIIERLCLLGKNISSHEEKNAENFSEYIYEFSKPYFLLLIFQVFDNIPDKFEDVKIACYKMIKDEISILLCKESLSTLNFNLYFKLIENGIHIMKNIYFNHNILFYDFIEWVRTTYNLLSNDLKVGTINHSKLNTILRLINPLIISILELQYKKCLTLFIWEDELKLSFKIDNNEISSKNMFIFNIDQIIESLIEFLTYYTSNDNESKYLSLNYSSILEYISNTLVIINIGLISDDSGLALLKSKKNLILNLAYRLNNYINEIQSATNFESEMNNRYQFESYFIINYILSKVYFIFHNITNKFTIKDENNSFFQFIDKYGKSQEIDEVDFLEKDIFPRIFRFFNWILIRFNNSSSYNISVYFSMNNCRLRVLYYEIVSKYNKNLIPNNNNVVLVILSKLYKFSNVNKKVDNNLFDINRINDGSLDIIDNKLFSNTFFTHIILSNRHIWVDNKYKTQHTFLSNISKLKISYRYKYGGIFCIIGHFKLAKAIFESIKLSNIESSVWIDTLVKLSSLYDSFDEMNNFVYQDNNKKKFEYKKLIYKSKSLIEVLNSNIVLIKTFMTNMTGTFFIGLYLSILTKIFGFMIFHLRYIRKQNNNIDKELHVKIEQLFKEKCKFDNKDNSKIIFEEGKQVVIKISEILKSLFGLINIAKFICKKSTKVLINLYYTLKIILINNIITLIDSKNSKLNSSNLNMFKSYFLFILEKTKKTLYPDNIEMLVKIEKTEIKQNKCELDAKTSYKDINENKFNVLIEKSFLDNINFEDEFIETGDDWEIVEKIVKTEMDDVNLYLREIGSKDILLDIRKNYQDRLVYITYTYFKRSNWSYDEDYIRIEKVNYHSILNTNIKILNETSSLSNNVIPECMKIIKYMGSFPPLLLTIRCLAEIELNYELKGNVRKEANNGEINAIPTLRLEGSLKSGFPLNFKKHWKWVRVKVYYILDNGDNMVSNCYLDISVENGSFSWTQPIESVPNVKQLRITSIPMTRSKLSLGTPTVNVIPIF</sequence>
<feature type="transmembrane region" description="Helical" evidence="1">
    <location>
        <begin position="849"/>
        <end position="869"/>
    </location>
</feature>
<evidence type="ECO:0000313" key="2">
    <source>
        <dbReference type="EMBL" id="KAK6588742.1"/>
    </source>
</evidence>
<protein>
    <submittedName>
        <fullName evidence="2">Uncharacterized protein</fullName>
    </submittedName>
</protein>
<feature type="transmembrane region" description="Helical" evidence="1">
    <location>
        <begin position="757"/>
        <end position="777"/>
    </location>
</feature>
<keyword evidence="1" id="KW-1133">Transmembrane helix</keyword>
<evidence type="ECO:0000256" key="1">
    <source>
        <dbReference type="SAM" id="Phobius"/>
    </source>
</evidence>
<accession>A0AAV9XVN4</accession>